<keyword evidence="2" id="KW-1185">Reference proteome</keyword>
<reference evidence="1 2" key="1">
    <citation type="submission" date="2017-07" db="EMBL/GenBank/DDBJ databases">
        <authorList>
            <person name="Talla V."/>
            <person name="Backstrom N."/>
        </authorList>
    </citation>
    <scope>NUCLEOTIDE SEQUENCE [LARGE SCALE GENOMIC DNA]</scope>
</reference>
<protein>
    <submittedName>
        <fullName evidence="1">Uncharacterized protein</fullName>
    </submittedName>
</protein>
<dbReference type="GO" id="GO:0004061">
    <property type="term" value="F:arylformamidase activity"/>
    <property type="evidence" value="ECO:0007669"/>
    <property type="project" value="InterPro"/>
</dbReference>
<evidence type="ECO:0000313" key="1">
    <source>
        <dbReference type="EMBL" id="VVC92816.1"/>
    </source>
</evidence>
<dbReference type="SUPFAM" id="SSF102198">
    <property type="entry name" value="Putative cyclase"/>
    <property type="match status" value="1"/>
</dbReference>
<name>A0A5E4Q6H7_9NEOP</name>
<organism evidence="1 2">
    <name type="scientific">Leptidea sinapis</name>
    <dbReference type="NCBI Taxonomy" id="189913"/>
    <lineage>
        <taxon>Eukaryota</taxon>
        <taxon>Metazoa</taxon>
        <taxon>Ecdysozoa</taxon>
        <taxon>Arthropoda</taxon>
        <taxon>Hexapoda</taxon>
        <taxon>Insecta</taxon>
        <taxon>Pterygota</taxon>
        <taxon>Neoptera</taxon>
        <taxon>Endopterygota</taxon>
        <taxon>Lepidoptera</taxon>
        <taxon>Glossata</taxon>
        <taxon>Ditrysia</taxon>
        <taxon>Papilionoidea</taxon>
        <taxon>Pieridae</taxon>
        <taxon>Dismorphiinae</taxon>
        <taxon>Leptidea</taxon>
    </lineage>
</organism>
<dbReference type="Proteomes" id="UP000324832">
    <property type="component" value="Unassembled WGS sequence"/>
</dbReference>
<gene>
    <name evidence="1" type="ORF">LSINAPIS_LOCUS5170</name>
</gene>
<feature type="non-terminal residue" evidence="1">
    <location>
        <position position="1"/>
    </location>
</feature>
<evidence type="ECO:0000313" key="2">
    <source>
        <dbReference type="Proteomes" id="UP000324832"/>
    </source>
</evidence>
<accession>A0A5E4Q6H7</accession>
<dbReference type="GO" id="GO:0019441">
    <property type="term" value="P:L-tryptophan catabolic process to kynurenine"/>
    <property type="evidence" value="ECO:0007669"/>
    <property type="project" value="InterPro"/>
</dbReference>
<dbReference type="InterPro" id="IPR037175">
    <property type="entry name" value="KFase_sf"/>
</dbReference>
<sequence>SILKNDPSEPTLVVFKFGWEPPADLTRQCVCNISGLSYELAEYIAQNLTRVVGVATDAPTLESNETRENKDRTVSTILGKNGIYMMENNARA</sequence>
<dbReference type="EMBL" id="FZQP02001437">
    <property type="protein sequence ID" value="VVC92816.1"/>
    <property type="molecule type" value="Genomic_DNA"/>
</dbReference>
<dbReference type="Gene3D" id="3.50.30.50">
    <property type="entry name" value="Putative cyclase"/>
    <property type="match status" value="1"/>
</dbReference>
<proteinExistence type="predicted"/>
<dbReference type="AlphaFoldDB" id="A0A5E4Q6H7"/>